<feature type="transmembrane region" description="Helical" evidence="2">
    <location>
        <begin position="200"/>
        <end position="221"/>
    </location>
</feature>
<feature type="transmembrane region" description="Helical" evidence="2">
    <location>
        <begin position="301"/>
        <end position="323"/>
    </location>
</feature>
<dbReference type="EMBL" id="VLTM01000032">
    <property type="protein sequence ID" value="KAA0161817.1"/>
    <property type="molecule type" value="Genomic_DNA"/>
</dbReference>
<organism evidence="4 10">
    <name type="scientific">Cafeteria roenbergensis</name>
    <name type="common">Marine flagellate</name>
    <dbReference type="NCBI Taxonomy" id="33653"/>
    <lineage>
        <taxon>Eukaryota</taxon>
        <taxon>Sar</taxon>
        <taxon>Stramenopiles</taxon>
        <taxon>Bigyra</taxon>
        <taxon>Opalozoa</taxon>
        <taxon>Bicosoecida</taxon>
        <taxon>Cafeteriaceae</taxon>
        <taxon>Cafeteria</taxon>
    </lineage>
</organism>
<feature type="transmembrane region" description="Helical" evidence="2">
    <location>
        <begin position="335"/>
        <end position="355"/>
    </location>
</feature>
<evidence type="ECO:0000313" key="10">
    <source>
        <dbReference type="Proteomes" id="UP000325113"/>
    </source>
</evidence>
<evidence type="ECO:0000313" key="3">
    <source>
        <dbReference type="EMBL" id="KAA0155146.1"/>
    </source>
</evidence>
<dbReference type="EMBL" id="VLTL01000040">
    <property type="protein sequence ID" value="KAA0166384.1"/>
    <property type="molecule type" value="Genomic_DNA"/>
</dbReference>
<dbReference type="AlphaFoldDB" id="A0A5A8DB35"/>
<sequence length="828" mass="89435">MPVRVTITAGASDGMTDETTAPRVVYTWRHPQFAVTCAALQNEEIALGAKATLPLFFESQTVRAVSCARGERASNETVVRVQVTRYPGMFVAACTIILLILSAALVGSIFTCLCLPDGMAFSIPGFLAATFPTFTVAFTGTALFDFLTLGGTEPAFVIVGVLAFFVLINAATSAVFFRRDLPYQRSTDYRFRRWTDKHQFEHSLLGCCATVCGVGCVKLIYSRFMRLWPFSPDFKRPPGFAPSDVGAGGVQGEVAAAAGGGAAGREGATAGGAELDASANPTQSNHLESAIPPHADWRLDLFQALTLPFLHIPLLVLGLVLELRVGGLDWVLPQCVIGLIAFHAAGLLVFLFILYRVCTVPSRERLAQRRRFHAVQEGRSTLGSSMRDSGDSDRDSEHSRLSRDLRSQRGKRGKRGATERDLDRVNPDELEDYRRRAPGQPRLLFVQADKDARKELAKRGTRDIDATLPGEKSPRMGMGGRNAVLTERKMKQEERKRREEERRQRRLRGLPSLDGASVTESPREEDEEERAMRLQRERAAAARAKAERAKQRWIRATGVKGYGEPEPQQAEAAEAFNMRLQTKIDEANKAKAGGRRGGGVMEAMARAAGRPAPVAVAEPDVVDDSLEVEVVRGEEVQLPGGGLLRGAPKRRVVAQPAVEVGKGAKRRTIRVAPDSPRALEAAARQQVDFDDAVKSNPFHPLHNAPSAAGGPEGASKVREALRVGRKEGEALAIPAAGAGRRRSVVIPVAGKLRTDGQAATAVLASSGAVSKAAAAAGPRQGSNTGEAIGRSVAAQTLALRQLADKGRDDLVPNARRRMSDEDSFDDDL</sequence>
<dbReference type="EMBL" id="VLTO01000078">
    <property type="protein sequence ID" value="KAA0167972.1"/>
    <property type="molecule type" value="Genomic_DNA"/>
</dbReference>
<feature type="compositionally biased region" description="Low complexity" evidence="1">
    <location>
        <begin position="767"/>
        <end position="777"/>
    </location>
</feature>
<evidence type="ECO:0000313" key="8">
    <source>
        <dbReference type="Proteomes" id="UP000323011"/>
    </source>
</evidence>
<feature type="region of interest" description="Disordered" evidence="1">
    <location>
        <begin position="377"/>
        <end position="436"/>
    </location>
</feature>
<protein>
    <submittedName>
        <fullName evidence="4">Uncharacterized protein</fullName>
    </submittedName>
</protein>
<feature type="compositionally biased region" description="Basic and acidic residues" evidence="1">
    <location>
        <begin position="388"/>
        <end position="407"/>
    </location>
</feature>
<evidence type="ECO:0000313" key="9">
    <source>
        <dbReference type="Proteomes" id="UP000324907"/>
    </source>
</evidence>
<keyword evidence="2" id="KW-1133">Transmembrane helix</keyword>
<feature type="region of interest" description="Disordered" evidence="1">
    <location>
        <begin position="455"/>
        <end position="550"/>
    </location>
</feature>
<evidence type="ECO:0000256" key="2">
    <source>
        <dbReference type="SAM" id="Phobius"/>
    </source>
</evidence>
<dbReference type="Proteomes" id="UP000322899">
    <property type="component" value="Unassembled WGS sequence"/>
</dbReference>
<accession>A0A5A8DB35</accession>
<dbReference type="EMBL" id="VLTN01000008">
    <property type="protein sequence ID" value="KAA0155146.1"/>
    <property type="molecule type" value="Genomic_DNA"/>
</dbReference>
<evidence type="ECO:0000313" key="6">
    <source>
        <dbReference type="EMBL" id="KAA0167972.1"/>
    </source>
</evidence>
<feature type="region of interest" description="Disordered" evidence="1">
    <location>
        <begin position="767"/>
        <end position="788"/>
    </location>
</feature>
<keyword evidence="8" id="KW-1185">Reference proteome</keyword>
<feature type="region of interest" description="Disordered" evidence="1">
    <location>
        <begin position="693"/>
        <end position="716"/>
    </location>
</feature>
<keyword evidence="2" id="KW-0472">Membrane</keyword>
<evidence type="ECO:0000313" key="7">
    <source>
        <dbReference type="Proteomes" id="UP000322899"/>
    </source>
</evidence>
<feature type="transmembrane region" description="Helical" evidence="2">
    <location>
        <begin position="126"/>
        <end position="149"/>
    </location>
</feature>
<name>A0A5A8DB35_CAFRO</name>
<evidence type="ECO:0000256" key="1">
    <source>
        <dbReference type="SAM" id="MobiDB-lite"/>
    </source>
</evidence>
<reference evidence="7 8" key="1">
    <citation type="submission" date="2019-07" db="EMBL/GenBank/DDBJ databases">
        <title>Genomes of Cafeteria roenbergensis.</title>
        <authorList>
            <person name="Fischer M.G."/>
            <person name="Hackl T."/>
            <person name="Roman M."/>
        </authorList>
    </citation>
    <scope>NUCLEOTIDE SEQUENCE [LARGE SCALE GENOMIC DNA]</scope>
    <source>
        <strain evidence="3 8">BVI</strain>
        <strain evidence="4 10">Cflag</strain>
        <strain evidence="6 7">E4-10P</strain>
        <strain evidence="5 9">RCC970-E3</strain>
    </source>
</reference>
<comment type="caution">
    <text evidence="4">The sequence shown here is derived from an EMBL/GenBank/DDBJ whole genome shotgun (WGS) entry which is preliminary data.</text>
</comment>
<gene>
    <name evidence="6" type="ORF">FNF27_07219</name>
    <name evidence="5" type="ORF">FNF28_03153</name>
    <name evidence="3" type="ORF">FNF29_01897</name>
    <name evidence="4" type="ORF">FNF31_03602</name>
</gene>
<dbReference type="Proteomes" id="UP000324907">
    <property type="component" value="Unassembled WGS sequence"/>
</dbReference>
<feature type="transmembrane region" description="Helical" evidence="2">
    <location>
        <begin position="155"/>
        <end position="177"/>
    </location>
</feature>
<dbReference type="Proteomes" id="UP000325113">
    <property type="component" value="Unassembled WGS sequence"/>
</dbReference>
<feature type="compositionally biased region" description="Basic and acidic residues" evidence="1">
    <location>
        <begin position="486"/>
        <end position="503"/>
    </location>
</feature>
<feature type="region of interest" description="Disordered" evidence="1">
    <location>
        <begin position="802"/>
        <end position="828"/>
    </location>
</feature>
<proteinExistence type="predicted"/>
<evidence type="ECO:0000313" key="4">
    <source>
        <dbReference type="EMBL" id="KAA0161817.1"/>
    </source>
</evidence>
<feature type="compositionally biased region" description="Basic and acidic residues" evidence="1">
    <location>
        <begin position="416"/>
        <end position="435"/>
    </location>
</feature>
<feature type="compositionally biased region" description="Basic and acidic residues" evidence="1">
    <location>
        <begin position="455"/>
        <end position="465"/>
    </location>
</feature>
<keyword evidence="2" id="KW-0812">Transmembrane</keyword>
<feature type="transmembrane region" description="Helical" evidence="2">
    <location>
        <begin position="89"/>
        <end position="114"/>
    </location>
</feature>
<feature type="compositionally biased region" description="Basic and acidic residues" evidence="1">
    <location>
        <begin position="530"/>
        <end position="550"/>
    </location>
</feature>
<evidence type="ECO:0000313" key="5">
    <source>
        <dbReference type="EMBL" id="KAA0166384.1"/>
    </source>
</evidence>
<dbReference type="Proteomes" id="UP000323011">
    <property type="component" value="Unassembled WGS sequence"/>
</dbReference>